<name>A0A0N5ATQ0_9BILA</name>
<keyword evidence="1" id="KW-1185">Reference proteome</keyword>
<organism evidence="1 2">
    <name type="scientific">Syphacia muris</name>
    <dbReference type="NCBI Taxonomy" id="451379"/>
    <lineage>
        <taxon>Eukaryota</taxon>
        <taxon>Metazoa</taxon>
        <taxon>Ecdysozoa</taxon>
        <taxon>Nematoda</taxon>
        <taxon>Chromadorea</taxon>
        <taxon>Rhabditida</taxon>
        <taxon>Spirurina</taxon>
        <taxon>Oxyuridomorpha</taxon>
        <taxon>Oxyuroidea</taxon>
        <taxon>Oxyuridae</taxon>
        <taxon>Syphacia</taxon>
    </lineage>
</organism>
<reference evidence="2" key="1">
    <citation type="submission" date="2017-02" db="UniProtKB">
        <authorList>
            <consortium name="WormBaseParasite"/>
        </authorList>
    </citation>
    <scope>IDENTIFICATION</scope>
</reference>
<evidence type="ECO:0000313" key="2">
    <source>
        <dbReference type="WBParaSite" id="SMUV_0000821501-mRNA-1"/>
    </source>
</evidence>
<protein>
    <submittedName>
        <fullName evidence="2">Capsid protein</fullName>
    </submittedName>
</protein>
<accession>A0A0N5ATQ0</accession>
<dbReference type="AlphaFoldDB" id="A0A0N5ATQ0"/>
<dbReference type="WBParaSite" id="SMUV_0000821501-mRNA-1">
    <property type="protein sequence ID" value="SMUV_0000821501-mRNA-1"/>
    <property type="gene ID" value="SMUV_0000821501"/>
</dbReference>
<dbReference type="Proteomes" id="UP000046393">
    <property type="component" value="Unplaced"/>
</dbReference>
<evidence type="ECO:0000313" key="1">
    <source>
        <dbReference type="Proteomes" id="UP000046393"/>
    </source>
</evidence>
<proteinExistence type="predicted"/>
<sequence length="115" mass="13151">MYETYNKTVTRSDSKLRISRFTGYVNFHDIPRAEPAAHELTDAVFNKPLTSFNIRAWLDGGGWQQAPAHQIYSGKKAQNRFHSTRESNRTEESVVDALSFDLQKLMVSNNATQSR</sequence>